<comment type="cofactor">
    <cofactor evidence="8">
        <name>[4Fe-4S] cluster</name>
        <dbReference type="ChEBI" id="CHEBI:49883"/>
    </cofactor>
    <text evidence="8">Binds 1 [4Fe-4S] cluster. The cluster is coordinated with 3 cysteines and an exchangeable S-adenosyl-L-methionine.</text>
</comment>
<dbReference type="SUPFAM" id="SSF102114">
    <property type="entry name" value="Radical SAM enzymes"/>
    <property type="match status" value="1"/>
</dbReference>
<keyword evidence="6 8" id="KW-0411">Iron-sulfur</keyword>
<feature type="domain" description="Radical SAM core" evidence="9">
    <location>
        <begin position="26"/>
        <end position="240"/>
    </location>
</feature>
<dbReference type="Proteomes" id="UP000813018">
    <property type="component" value="Unassembled WGS sequence"/>
</dbReference>
<feature type="binding site" evidence="8">
    <location>
        <begin position="20"/>
        <end position="22"/>
    </location>
    <ligand>
        <name>substrate</name>
    </ligand>
</feature>
<dbReference type="InterPro" id="IPR024924">
    <property type="entry name" value="7-CO-7-deazaguanine_synth-like"/>
</dbReference>
<reference evidence="10 11" key="1">
    <citation type="journal article" date="2016" name="Int. J. Syst. Evol. Microbiol.">
        <title>Pontibacter aydingkolensis sp. nov., isolated from soil of a salt lake.</title>
        <authorList>
            <person name="Osman G."/>
            <person name="Zhang T."/>
            <person name="Lou K."/>
            <person name="Gao Y."/>
            <person name="Chang W."/>
            <person name="Lin Q."/>
            <person name="Yang H.M."/>
            <person name="Huo X.D."/>
            <person name="Wang N."/>
        </authorList>
    </citation>
    <scope>NUCLEOTIDE SEQUENCE [LARGE SCALE GENOMIC DNA]</scope>
    <source>
        <strain evidence="10 11">KACC 19255</strain>
    </source>
</reference>
<dbReference type="RefSeq" id="WP_219876234.1">
    <property type="nucleotide sequence ID" value="NZ_JAHYXK010000003.1"/>
</dbReference>
<feature type="binding site" evidence="8">
    <location>
        <position position="60"/>
    </location>
    <ligand>
        <name>[4Fe-4S] cluster</name>
        <dbReference type="ChEBI" id="CHEBI:49883"/>
        <note>4Fe-4S-S-AdoMet</note>
    </ligand>
</feature>
<comment type="function">
    <text evidence="8">Catalyzes the complex heterocyclic radical-mediated conversion of 6-carboxy-5,6,7,8-tetrahydropterin (CPH4) to 7-carboxy-7-deazaguanine (CDG), a step common to the biosynthetic pathways of all 7-deazapurine-containing compounds.</text>
</comment>
<comment type="subunit">
    <text evidence="8">Homodimer.</text>
</comment>
<comment type="catalytic activity">
    <reaction evidence="8">
        <text>6-carboxy-5,6,7,8-tetrahydropterin + H(+) = 7-carboxy-7-carbaguanine + NH4(+)</text>
        <dbReference type="Rhea" id="RHEA:27974"/>
        <dbReference type="ChEBI" id="CHEBI:15378"/>
        <dbReference type="ChEBI" id="CHEBI:28938"/>
        <dbReference type="ChEBI" id="CHEBI:61032"/>
        <dbReference type="ChEBI" id="CHEBI:61036"/>
        <dbReference type="EC" id="4.3.99.3"/>
    </reaction>
</comment>
<accession>A0ABS7CR89</accession>
<organism evidence="10 11">
    <name type="scientific">Pontibacter aydingkolensis</name>
    <dbReference type="NCBI Taxonomy" id="1911536"/>
    <lineage>
        <taxon>Bacteria</taxon>
        <taxon>Pseudomonadati</taxon>
        <taxon>Bacteroidota</taxon>
        <taxon>Cytophagia</taxon>
        <taxon>Cytophagales</taxon>
        <taxon>Hymenobacteraceae</taxon>
        <taxon>Pontibacter</taxon>
    </lineage>
</organism>
<dbReference type="EC" id="4.3.99.3" evidence="8"/>
<evidence type="ECO:0000256" key="2">
    <source>
        <dbReference type="ARBA" id="ARBA00022691"/>
    </source>
</evidence>
<feature type="binding site" evidence="8">
    <location>
        <position position="66"/>
    </location>
    <ligand>
        <name>Mg(2+)</name>
        <dbReference type="ChEBI" id="CHEBI:18420"/>
    </ligand>
</feature>
<gene>
    <name evidence="8" type="primary">queE</name>
    <name evidence="10" type="ORF">K0O23_04635</name>
</gene>
<feature type="binding site" evidence="8">
    <location>
        <position position="39"/>
    </location>
    <ligand>
        <name>[4Fe-4S] cluster</name>
        <dbReference type="ChEBI" id="CHEBI:49883"/>
        <note>4Fe-4S-S-AdoMet</note>
    </ligand>
</feature>
<feature type="binding site" evidence="8">
    <location>
        <position position="35"/>
    </location>
    <ligand>
        <name>substrate</name>
    </ligand>
</feature>
<comment type="caution">
    <text evidence="8">Lacks conserved residue(s) required for the propagation of feature annotation.</text>
</comment>
<dbReference type="HAMAP" id="MF_00917">
    <property type="entry name" value="QueE"/>
    <property type="match status" value="1"/>
</dbReference>
<feature type="binding site" evidence="8">
    <location>
        <position position="100"/>
    </location>
    <ligand>
        <name>S-adenosyl-L-methionine</name>
        <dbReference type="ChEBI" id="CHEBI:59789"/>
    </ligand>
</feature>
<dbReference type="InterPro" id="IPR013785">
    <property type="entry name" value="Aldolase_TIM"/>
</dbReference>
<keyword evidence="3 8" id="KW-0479">Metal-binding</keyword>
<keyword evidence="5 8" id="KW-0408">Iron</keyword>
<keyword evidence="2 8" id="KW-0949">S-adenosyl-L-methionine</keyword>
<keyword evidence="7 8" id="KW-0456">Lyase</keyword>
<dbReference type="InterPro" id="IPR058240">
    <property type="entry name" value="rSAM_sf"/>
</dbReference>
<dbReference type="CDD" id="cd01335">
    <property type="entry name" value="Radical_SAM"/>
    <property type="match status" value="1"/>
</dbReference>
<keyword evidence="1 8" id="KW-0004">4Fe-4S</keyword>
<keyword evidence="4 8" id="KW-0460">Magnesium</keyword>
<dbReference type="PROSITE" id="PS51918">
    <property type="entry name" value="RADICAL_SAM"/>
    <property type="match status" value="1"/>
</dbReference>
<evidence type="ECO:0000256" key="8">
    <source>
        <dbReference type="HAMAP-Rule" id="MF_00917"/>
    </source>
</evidence>
<comment type="pathway">
    <text evidence="8">Purine metabolism; 7-cyano-7-deazaguanine biosynthesis.</text>
</comment>
<feature type="binding site" evidence="8">
    <location>
        <begin position="203"/>
        <end position="206"/>
    </location>
    <ligand>
        <name>S-adenosyl-L-methionine</name>
        <dbReference type="ChEBI" id="CHEBI:59789"/>
    </ligand>
</feature>
<name>A0ABS7CR89_9BACT</name>
<evidence type="ECO:0000256" key="6">
    <source>
        <dbReference type="ARBA" id="ARBA00023014"/>
    </source>
</evidence>
<comment type="caution">
    <text evidence="10">The sequence shown here is derived from an EMBL/GenBank/DDBJ whole genome shotgun (WGS) entry which is preliminary data.</text>
</comment>
<proteinExistence type="inferred from homology"/>
<dbReference type="InterPro" id="IPR007197">
    <property type="entry name" value="rSAM"/>
</dbReference>
<comment type="cofactor">
    <cofactor evidence="8">
        <name>Mg(2+)</name>
        <dbReference type="ChEBI" id="CHEBI:18420"/>
    </cofactor>
</comment>
<evidence type="ECO:0000313" key="10">
    <source>
        <dbReference type="EMBL" id="MBW7466345.1"/>
    </source>
</evidence>
<evidence type="ECO:0000256" key="3">
    <source>
        <dbReference type="ARBA" id="ARBA00022723"/>
    </source>
</evidence>
<dbReference type="Gene3D" id="3.20.20.70">
    <property type="entry name" value="Aldolase class I"/>
    <property type="match status" value="1"/>
</dbReference>
<dbReference type="EMBL" id="JAHYXK010000003">
    <property type="protein sequence ID" value="MBW7466345.1"/>
    <property type="molecule type" value="Genomic_DNA"/>
</dbReference>
<feature type="binding site" evidence="8">
    <location>
        <position position="64"/>
    </location>
    <ligand>
        <name>[4Fe-4S] cluster</name>
        <dbReference type="ChEBI" id="CHEBI:49883"/>
        <note>4Fe-4S-S-AdoMet</note>
    </ligand>
</feature>
<dbReference type="PANTHER" id="PTHR42836:SF1">
    <property type="entry name" value="7-CARBOXY-7-DEAZAGUANINE SYNTHASE"/>
    <property type="match status" value="1"/>
</dbReference>
<keyword evidence="8" id="KW-0671">Queuosine biosynthesis</keyword>
<evidence type="ECO:0000313" key="11">
    <source>
        <dbReference type="Proteomes" id="UP000813018"/>
    </source>
</evidence>
<feature type="binding site" evidence="8">
    <location>
        <begin position="63"/>
        <end position="65"/>
    </location>
    <ligand>
        <name>S-adenosyl-L-methionine</name>
        <dbReference type="ChEBI" id="CHEBI:59789"/>
    </ligand>
</feature>
<evidence type="ECO:0000259" key="9">
    <source>
        <dbReference type="PROSITE" id="PS51918"/>
    </source>
</evidence>
<feature type="binding site" evidence="8">
    <location>
        <position position="98"/>
    </location>
    <ligand>
        <name>substrate</name>
    </ligand>
</feature>
<dbReference type="PANTHER" id="PTHR42836">
    <property type="entry name" value="7-CARBOXY-7-DEAZAGUANINE SYNTHASE"/>
    <property type="match status" value="1"/>
</dbReference>
<keyword evidence="11" id="KW-1185">Reference proteome</keyword>
<comment type="cofactor">
    <cofactor evidence="8">
        <name>S-adenosyl-L-methionine</name>
        <dbReference type="ChEBI" id="CHEBI:59789"/>
    </cofactor>
    <text evidence="8">Binds 1 S-adenosyl-L-methionine per subunit.</text>
</comment>
<comment type="similarity">
    <text evidence="8">Belongs to the radical SAM superfamily. 7-carboxy-7-deazaguanine synthase family.</text>
</comment>
<dbReference type="PIRSF" id="PIRSF000370">
    <property type="entry name" value="QueE"/>
    <property type="match status" value="1"/>
</dbReference>
<sequence length="240" mass="27137">MDVKIVKETKYRVKSVWKTLQGEGLFAGRPAVFVRMVGCNLWSGYADTRERDAARTGASCPMWCDTDFTKEGSKAYTASELAKEMRSKGGDINFCVVTGGEPLLHLDAALVEALHQAGFFIAIETNGTVPLQEACWSETHGKLLAPDWIVCSPKLPQEELTLEYFDELKLVLPDYHPKNYQAFAQRQRYNEVQNNPLPLLWLQPEDGTRLQEATQMAINYALDNPEWRVSVQTHKILNVE</sequence>
<evidence type="ECO:0000256" key="1">
    <source>
        <dbReference type="ARBA" id="ARBA00022485"/>
    </source>
</evidence>
<evidence type="ECO:0000256" key="5">
    <source>
        <dbReference type="ARBA" id="ARBA00023004"/>
    </source>
</evidence>
<evidence type="ECO:0000256" key="4">
    <source>
        <dbReference type="ARBA" id="ARBA00022842"/>
    </source>
</evidence>
<feature type="binding site" evidence="8">
    <location>
        <begin position="152"/>
        <end position="154"/>
    </location>
    <ligand>
        <name>S-adenosyl-L-methionine</name>
        <dbReference type="ChEBI" id="CHEBI:59789"/>
    </ligand>
</feature>
<evidence type="ECO:0000256" key="7">
    <source>
        <dbReference type="ARBA" id="ARBA00023239"/>
    </source>
</evidence>
<protein>
    <recommendedName>
        <fullName evidence="8">7-carboxy-7-deazaguanine synthase</fullName>
        <shortName evidence="8">CDG synthase</shortName>
        <ecNumber evidence="8">4.3.99.3</ecNumber>
    </recommendedName>
    <alternativeName>
        <fullName evidence="8">Queuosine biosynthesis protein QueE</fullName>
    </alternativeName>
</protein>